<dbReference type="Proteomes" id="UP000273307">
    <property type="component" value="Unassembled WGS sequence"/>
</dbReference>
<dbReference type="InterPro" id="IPR046672">
    <property type="entry name" value="DUF6542"/>
</dbReference>
<dbReference type="EMBL" id="UPHP01000114">
    <property type="protein sequence ID" value="VBA41713.1"/>
    <property type="molecule type" value="Genomic_DNA"/>
</dbReference>
<reference evidence="4 5" key="1">
    <citation type="submission" date="2018-09" db="EMBL/GenBank/DDBJ databases">
        <authorList>
            <person name="Tagini F."/>
        </authorList>
    </citation>
    <scope>NUCLEOTIDE SEQUENCE [LARGE SCALE GENOMIC DNA]</scope>
    <source>
        <strain evidence="4 5">MK136</strain>
    </source>
</reference>
<evidence type="ECO:0000256" key="2">
    <source>
        <dbReference type="SAM" id="Phobius"/>
    </source>
</evidence>
<name>A0A498QAD4_9MYCO</name>
<keyword evidence="2" id="KW-1133">Transmembrane helix</keyword>
<feature type="transmembrane region" description="Helical" evidence="2">
    <location>
        <begin position="88"/>
        <end position="107"/>
    </location>
</feature>
<evidence type="ECO:0000256" key="1">
    <source>
        <dbReference type="SAM" id="MobiDB-lite"/>
    </source>
</evidence>
<feature type="region of interest" description="Disordered" evidence="1">
    <location>
        <begin position="224"/>
        <end position="447"/>
    </location>
</feature>
<feature type="transmembrane region" description="Helical" evidence="2">
    <location>
        <begin position="113"/>
        <end position="134"/>
    </location>
</feature>
<sequence length="447" mass="49674">MADVTAVGRTGAPAADGTRPVAGEVLPILRARSRYGLHVSAQRASSAAEPSHRSIVPDIPGVPWWAAVLIAMTATALGYAFDAGHKELTHVYAGFYIAGCVAAVLAVRQSGLFTAVIQPPLILFFTVPGAYWLFHGGKVDKFKDLLINCGYPLIERFPLMLGTAGGVLLIGLIRWYFGMTQRKTAAAKANDATNTTTTTTRTTTSPRRSAISDLIAKLSDWLSPGDATEETADPGAQPAQAIGRTSRSTRTARNSRTASRRSGRTDRSRSRHARSGADDQADPAAERPRRRRPAQPRDYREYDPADPPPRSRRRPRSQDDPDLRAQPPRETRRDPHTRRNPYERPAPRSSRFDPYGTYEPPEPAEPSNRYERRGSRHEPYEPPRRRTAPGGPTGANPTHHPISQVRYRASAPYDEPRDKYRDEPPPDARNRSRTPRRPQPESWEYDV</sequence>
<evidence type="ECO:0000313" key="4">
    <source>
        <dbReference type="EMBL" id="VBA41713.1"/>
    </source>
</evidence>
<dbReference type="AlphaFoldDB" id="A0A498QAD4"/>
<keyword evidence="5" id="KW-1185">Reference proteome</keyword>
<protein>
    <recommendedName>
        <fullName evidence="3">DUF6542 domain-containing protein</fullName>
    </recommendedName>
</protein>
<keyword evidence="2" id="KW-0472">Membrane</keyword>
<feature type="domain" description="DUF6542" evidence="3">
    <location>
        <begin position="61"/>
        <end position="177"/>
    </location>
</feature>
<proteinExistence type="predicted"/>
<accession>A0A498QAD4</accession>
<feature type="compositionally biased region" description="Basic and acidic residues" evidence="1">
    <location>
        <begin position="414"/>
        <end position="430"/>
    </location>
</feature>
<keyword evidence="2" id="KW-0812">Transmembrane</keyword>
<evidence type="ECO:0000259" key="3">
    <source>
        <dbReference type="Pfam" id="PF20177"/>
    </source>
</evidence>
<organism evidence="4 5">
    <name type="scientific">Mycobacterium attenuatum</name>
    <dbReference type="NCBI Taxonomy" id="2341086"/>
    <lineage>
        <taxon>Bacteria</taxon>
        <taxon>Bacillati</taxon>
        <taxon>Actinomycetota</taxon>
        <taxon>Actinomycetes</taxon>
        <taxon>Mycobacteriales</taxon>
        <taxon>Mycobacteriaceae</taxon>
        <taxon>Mycobacterium</taxon>
    </lineage>
</organism>
<feature type="transmembrane region" description="Helical" evidence="2">
    <location>
        <begin position="62"/>
        <end position="81"/>
    </location>
</feature>
<feature type="transmembrane region" description="Helical" evidence="2">
    <location>
        <begin position="157"/>
        <end position="177"/>
    </location>
</feature>
<feature type="compositionally biased region" description="Low complexity" evidence="1">
    <location>
        <begin position="244"/>
        <end position="257"/>
    </location>
</feature>
<feature type="compositionally biased region" description="Basic and acidic residues" evidence="1">
    <location>
        <begin position="316"/>
        <end position="334"/>
    </location>
</feature>
<feature type="region of interest" description="Disordered" evidence="1">
    <location>
        <begin position="187"/>
        <end position="209"/>
    </location>
</feature>
<feature type="compositionally biased region" description="Low complexity" evidence="1">
    <location>
        <begin position="187"/>
        <end position="204"/>
    </location>
</feature>
<evidence type="ECO:0000313" key="5">
    <source>
        <dbReference type="Proteomes" id="UP000273307"/>
    </source>
</evidence>
<feature type="compositionally biased region" description="Basic and acidic residues" evidence="1">
    <location>
        <begin position="368"/>
        <end position="384"/>
    </location>
</feature>
<dbReference type="Pfam" id="PF20177">
    <property type="entry name" value="DUF6542"/>
    <property type="match status" value="1"/>
</dbReference>
<gene>
    <name evidence="4" type="ORF">LAUMK136_04201</name>
</gene>